<evidence type="ECO:0000256" key="1">
    <source>
        <dbReference type="ARBA" id="ARBA00002822"/>
    </source>
</evidence>
<dbReference type="RefSeq" id="WP_221430821.1">
    <property type="nucleotide sequence ID" value="NZ_CP081294.1"/>
</dbReference>
<dbReference type="EMBL" id="CP081294">
    <property type="protein sequence ID" value="QZD95079.1"/>
    <property type="molecule type" value="Genomic_DNA"/>
</dbReference>
<gene>
    <name evidence="5" type="ORF">K3136_13580</name>
</gene>
<dbReference type="SMART" id="SM00710">
    <property type="entry name" value="PbH1"/>
    <property type="match status" value="5"/>
</dbReference>
<dbReference type="InterPro" id="IPR006626">
    <property type="entry name" value="PbH1"/>
</dbReference>
<name>A0ABX9A1S3_9SPHN</name>
<dbReference type="PRINTS" id="PR00313">
    <property type="entry name" value="CABNDNGRPT"/>
</dbReference>
<feature type="domain" description="Right handed beta helix" evidence="4">
    <location>
        <begin position="117"/>
        <end position="268"/>
    </location>
</feature>
<reference evidence="5 6" key="1">
    <citation type="submission" date="2021-08" db="EMBL/GenBank/DDBJ databases">
        <title>Comparative Genomics Analysis of the Genus Qipengyuania Reveals Extensive Genetic Diversity and Metabolic Versatility, Including the Description of Fifteen Novel Species.</title>
        <authorList>
            <person name="Liu Y."/>
        </authorList>
    </citation>
    <scope>NUCLEOTIDE SEQUENCE [LARGE SCALE GENOMIC DNA]</scope>
    <source>
        <strain evidence="5 6">1NDH1</strain>
    </source>
</reference>
<comment type="subcellular location">
    <subcellularLocation>
        <location evidence="2">Secreted</location>
    </subcellularLocation>
</comment>
<dbReference type="PANTHER" id="PTHR38340:SF1">
    <property type="entry name" value="S-LAYER PROTEIN"/>
    <property type="match status" value="1"/>
</dbReference>
<dbReference type="Pfam" id="PF13229">
    <property type="entry name" value="Beta_helix"/>
    <property type="match status" value="1"/>
</dbReference>
<accession>A0ABX9A1S3</accession>
<evidence type="ECO:0000313" key="6">
    <source>
        <dbReference type="Proteomes" id="UP000824321"/>
    </source>
</evidence>
<evidence type="ECO:0000259" key="4">
    <source>
        <dbReference type="Pfam" id="PF13229"/>
    </source>
</evidence>
<evidence type="ECO:0000256" key="2">
    <source>
        <dbReference type="ARBA" id="ARBA00004613"/>
    </source>
</evidence>
<dbReference type="SUPFAM" id="SSF51126">
    <property type="entry name" value="Pectin lyase-like"/>
    <property type="match status" value="1"/>
</dbReference>
<protein>
    <submittedName>
        <fullName evidence="5">Right-handed parallel beta-helix repeat-containing protein</fullName>
    </submittedName>
</protein>
<dbReference type="InterPro" id="IPR001343">
    <property type="entry name" value="Hemolysn_Ca-bd"/>
</dbReference>
<comment type="function">
    <text evidence="1">Converts beta-D-mannuronic acid (M) to alpha-L-guluronic acid (G), producing a polymer with gel-forming capacity, required for the formation of the cyst coat.</text>
</comment>
<dbReference type="InterPro" id="IPR050557">
    <property type="entry name" value="RTX_toxin/Mannuronan_C5-epim"/>
</dbReference>
<dbReference type="PANTHER" id="PTHR38340">
    <property type="entry name" value="S-LAYER PROTEIN"/>
    <property type="match status" value="1"/>
</dbReference>
<dbReference type="InterPro" id="IPR011049">
    <property type="entry name" value="Serralysin-like_metalloprot_C"/>
</dbReference>
<proteinExistence type="predicted"/>
<dbReference type="PROSITE" id="PS00330">
    <property type="entry name" value="HEMOLYSIN_CALCIUM"/>
    <property type="match status" value="3"/>
</dbReference>
<dbReference type="InterPro" id="IPR011050">
    <property type="entry name" value="Pectin_lyase_fold/virulence"/>
</dbReference>
<dbReference type="Gene3D" id="2.160.20.10">
    <property type="entry name" value="Single-stranded right-handed beta-helix, Pectin lyase-like"/>
    <property type="match status" value="1"/>
</dbReference>
<dbReference type="Proteomes" id="UP000824321">
    <property type="component" value="Chromosome"/>
</dbReference>
<keyword evidence="6" id="KW-1185">Reference proteome</keyword>
<sequence length="607" mass="63851">MTSYTVTNTAQFLVSLSTAQEGDTIYLAPGTYDSILVRSLGNVGVTVTSLDPDNPAILTGFTMSDTSGVRFSEVIFESPADVTNAFQFSSVSDITFSGVVFRGPDNLGSGNEVSPLLIRSSSDITIVDSEFYNVWHGVKLLDIDGIVITGSHFHDIRTDGIRGGGVSNAVITNNFFTDFHPIGNDHPDAIQFWSTNQDEPGRNLIISDNLIVRGDGAPIQGIFIRDTFDNLPFENVSITGNVVLGGLYNGISVGGVNGGEITNNIVAGYEDQRSWIRLGDAWNVVVAQNAATAYSLQDSDEWRRRLNDEIEEGTTFAQDAYAIWSSDETNDLSDLSEMLLSSAPIIDTSVANLAGSLAASGIFTTVVGTWGDDTLTAAPGGSKVFGKDGNDVIDGSASNDILLGNWGDDILRGNAGNDDLNGSSGNDTIFGNTGNDQLLGKSGDDVLVGGQGADLLFGGSENDDLSGSEGDDKLFGGLGDDILFGGDGNDRLVGGEGNDILIGGLGADQFVFQKSQSGDFGFDTILDFEVGADLINLKDIDANSGTWGNDAFNFISTAAFSGTAGELRLEHVANGIVIQGDIDGDGVADLQILVEGVDDLQATDFMF</sequence>
<evidence type="ECO:0000256" key="3">
    <source>
        <dbReference type="ARBA" id="ARBA00022525"/>
    </source>
</evidence>
<dbReference type="SUPFAM" id="SSF51120">
    <property type="entry name" value="beta-Roll"/>
    <property type="match status" value="2"/>
</dbReference>
<organism evidence="5 6">
    <name type="scientific">Qipengyuania gelatinilytica</name>
    <dbReference type="NCBI Taxonomy" id="2867231"/>
    <lineage>
        <taxon>Bacteria</taxon>
        <taxon>Pseudomonadati</taxon>
        <taxon>Pseudomonadota</taxon>
        <taxon>Alphaproteobacteria</taxon>
        <taxon>Sphingomonadales</taxon>
        <taxon>Erythrobacteraceae</taxon>
        <taxon>Qipengyuania</taxon>
    </lineage>
</organism>
<dbReference type="InterPro" id="IPR012334">
    <property type="entry name" value="Pectin_lyas_fold"/>
</dbReference>
<keyword evidence="3" id="KW-0964">Secreted</keyword>
<dbReference type="InterPro" id="IPR039448">
    <property type="entry name" value="Beta_helix"/>
</dbReference>
<dbReference type="Pfam" id="PF00353">
    <property type="entry name" value="HemolysinCabind"/>
    <property type="match status" value="3"/>
</dbReference>
<evidence type="ECO:0000313" key="5">
    <source>
        <dbReference type="EMBL" id="QZD95079.1"/>
    </source>
</evidence>
<dbReference type="InterPro" id="IPR018511">
    <property type="entry name" value="Hemolysin-typ_Ca-bd_CS"/>
</dbReference>
<dbReference type="Gene3D" id="2.150.10.10">
    <property type="entry name" value="Serralysin-like metalloprotease, C-terminal"/>
    <property type="match status" value="2"/>
</dbReference>